<organism evidence="3 4">
    <name type="scientific">Thermothielavioides terrestris</name>
    <dbReference type="NCBI Taxonomy" id="2587410"/>
    <lineage>
        <taxon>Eukaryota</taxon>
        <taxon>Fungi</taxon>
        <taxon>Dikarya</taxon>
        <taxon>Ascomycota</taxon>
        <taxon>Pezizomycotina</taxon>
        <taxon>Sordariomycetes</taxon>
        <taxon>Sordariomycetidae</taxon>
        <taxon>Sordariales</taxon>
        <taxon>Chaetomiaceae</taxon>
        <taxon>Thermothielavioides</taxon>
    </lineage>
</organism>
<feature type="transmembrane region" description="Helical" evidence="2">
    <location>
        <begin position="66"/>
        <end position="88"/>
    </location>
</feature>
<keyword evidence="2" id="KW-0472">Membrane</keyword>
<keyword evidence="2" id="KW-0812">Transmembrane</keyword>
<gene>
    <name evidence="3" type="ORF">TT172_LOCUS5772</name>
</gene>
<dbReference type="AlphaFoldDB" id="A0A3S4EZU7"/>
<feature type="transmembrane region" description="Helical" evidence="2">
    <location>
        <begin position="276"/>
        <end position="295"/>
    </location>
</feature>
<evidence type="ECO:0000256" key="1">
    <source>
        <dbReference type="SAM" id="MobiDB-lite"/>
    </source>
</evidence>
<feature type="transmembrane region" description="Helical" evidence="2">
    <location>
        <begin position="209"/>
        <end position="234"/>
    </location>
</feature>
<evidence type="ECO:0000256" key="2">
    <source>
        <dbReference type="SAM" id="Phobius"/>
    </source>
</evidence>
<evidence type="ECO:0000313" key="3">
    <source>
        <dbReference type="EMBL" id="SPQ23353.1"/>
    </source>
</evidence>
<feature type="transmembrane region" description="Helical" evidence="2">
    <location>
        <begin position="100"/>
        <end position="118"/>
    </location>
</feature>
<reference evidence="3 4" key="1">
    <citation type="submission" date="2018-04" db="EMBL/GenBank/DDBJ databases">
        <authorList>
            <person name="Huttner S."/>
            <person name="Dainat J."/>
        </authorList>
    </citation>
    <scope>NUCLEOTIDE SEQUENCE [LARGE SCALE GENOMIC DNA]</scope>
</reference>
<evidence type="ECO:0000313" key="4">
    <source>
        <dbReference type="Proteomes" id="UP000289323"/>
    </source>
</evidence>
<feature type="compositionally biased region" description="Polar residues" evidence="1">
    <location>
        <begin position="510"/>
        <end position="524"/>
    </location>
</feature>
<feature type="region of interest" description="Disordered" evidence="1">
    <location>
        <begin position="405"/>
        <end position="435"/>
    </location>
</feature>
<feature type="transmembrane region" description="Helical" evidence="2">
    <location>
        <begin position="130"/>
        <end position="150"/>
    </location>
</feature>
<feature type="region of interest" description="Disordered" evidence="1">
    <location>
        <begin position="487"/>
        <end position="636"/>
    </location>
</feature>
<sequence>MPVLLPDPSFPNLIVARDAANTSDQLQPVVCAWSLSGEYGTGSRILYYVLVAACVLARKSEWLRNACLAAALVIPATAAIHAIVLAALHVDDAIDMDIYGAFQFCTIGILTAPATVRLSKTYFNNPGRNVMFVWTMLLLAGLVSLTVEFFRTDSRPCTDDGSGQPLYRGAEFPYGKATCGMICSPDAGPFSPMRTGASDNINVVPAPTILNFGAATLIAAACCVPGILSMVSMWDKILRTNWAKQFGHGDTDELISGTNGATEKGMKTVNDVIRRLLGLVEIPVFGGAVLALIVTGELNFWSKAMKYDTDPLGNISQWSSIAASVFAACGSLYMLFAEGLEVQESLTTPAYPAGVCTCLCHEHGSRSDSLSDNGVAHMQQIQAQGAPTNAGLGRRATSPARMLTPVRTDTAPDTDSQAHGLGIRTMDSGSSTGSRRDVRNALMRIATALGTVSPTRFDDYEFRHGEATAFPQVPGEENRNRRLAQIREQWGQSTLDADDALTPRGRRSRANSFHGTTASRSNSVGPPASSPESPTPARPSAASFLGLPTTSSPESMTDPVFPSRPSAELETARPSAEPETARQSAESETVRRRGNTVVTLHEGLNSPAIVLSSDEEPSDASPPAAASAGPSERPPP</sequence>
<name>A0A3S4EZU7_9PEZI</name>
<accession>A0A3S4EZU7</accession>
<dbReference type="Proteomes" id="UP000289323">
    <property type="component" value="Unassembled WGS sequence"/>
</dbReference>
<protein>
    <submittedName>
        <fullName evidence="3">8f51fb86-6afc-4726-999c-8081591eaeb9</fullName>
    </submittedName>
</protein>
<feature type="compositionally biased region" description="Low complexity" evidence="1">
    <location>
        <begin position="619"/>
        <end position="636"/>
    </location>
</feature>
<feature type="transmembrane region" description="Helical" evidence="2">
    <location>
        <begin position="315"/>
        <end position="336"/>
    </location>
</feature>
<dbReference type="EMBL" id="OUUZ01000010">
    <property type="protein sequence ID" value="SPQ23353.1"/>
    <property type="molecule type" value="Genomic_DNA"/>
</dbReference>
<keyword evidence="2" id="KW-1133">Transmembrane helix</keyword>
<proteinExistence type="predicted"/>